<dbReference type="Pfam" id="PF00892">
    <property type="entry name" value="EamA"/>
    <property type="match status" value="2"/>
</dbReference>
<feature type="transmembrane region" description="Helical" evidence="5">
    <location>
        <begin position="33"/>
        <end position="54"/>
    </location>
</feature>
<dbReference type="PANTHER" id="PTHR32322:SF9">
    <property type="entry name" value="AMINO-ACID METABOLITE EFFLUX PUMP-RELATED"/>
    <property type="match status" value="1"/>
</dbReference>
<dbReference type="Proteomes" id="UP000622317">
    <property type="component" value="Unassembled WGS sequence"/>
</dbReference>
<name>A0A927IIL0_9BACT</name>
<dbReference type="AlphaFoldDB" id="A0A927IIL0"/>
<protein>
    <submittedName>
        <fullName evidence="7">DMT family transporter</fullName>
    </submittedName>
</protein>
<feature type="transmembrane region" description="Helical" evidence="5">
    <location>
        <begin position="146"/>
        <end position="165"/>
    </location>
</feature>
<keyword evidence="2 5" id="KW-0812">Transmembrane</keyword>
<gene>
    <name evidence="7" type="ORF">IEN85_15700</name>
</gene>
<feature type="transmembrane region" description="Helical" evidence="5">
    <location>
        <begin position="177"/>
        <end position="201"/>
    </location>
</feature>
<dbReference type="RefSeq" id="WP_191618050.1">
    <property type="nucleotide sequence ID" value="NZ_JACYFG010000038.1"/>
</dbReference>
<keyword evidence="3 5" id="KW-1133">Transmembrane helix</keyword>
<dbReference type="SUPFAM" id="SSF103481">
    <property type="entry name" value="Multidrug resistance efflux transporter EmrE"/>
    <property type="match status" value="2"/>
</dbReference>
<accession>A0A927IIL0</accession>
<evidence type="ECO:0000256" key="5">
    <source>
        <dbReference type="SAM" id="Phobius"/>
    </source>
</evidence>
<keyword evidence="4 5" id="KW-0472">Membrane</keyword>
<evidence type="ECO:0000256" key="4">
    <source>
        <dbReference type="ARBA" id="ARBA00023136"/>
    </source>
</evidence>
<feature type="transmembrane region" description="Helical" evidence="5">
    <location>
        <begin position="93"/>
        <end position="113"/>
    </location>
</feature>
<feature type="domain" description="EamA" evidence="6">
    <location>
        <begin position="10"/>
        <end position="136"/>
    </location>
</feature>
<feature type="transmembrane region" description="Helical" evidence="5">
    <location>
        <begin position="120"/>
        <end position="140"/>
    </location>
</feature>
<dbReference type="InterPro" id="IPR037185">
    <property type="entry name" value="EmrE-like"/>
</dbReference>
<evidence type="ECO:0000259" key="6">
    <source>
        <dbReference type="Pfam" id="PF00892"/>
    </source>
</evidence>
<evidence type="ECO:0000256" key="2">
    <source>
        <dbReference type="ARBA" id="ARBA00022692"/>
    </source>
</evidence>
<proteinExistence type="predicted"/>
<feature type="transmembrane region" description="Helical" evidence="5">
    <location>
        <begin position="266"/>
        <end position="285"/>
    </location>
</feature>
<feature type="transmembrane region" description="Helical" evidence="5">
    <location>
        <begin position="240"/>
        <end position="260"/>
    </location>
</feature>
<feature type="transmembrane region" description="Helical" evidence="5">
    <location>
        <begin position="207"/>
        <end position="228"/>
    </location>
</feature>
<evidence type="ECO:0000256" key="1">
    <source>
        <dbReference type="ARBA" id="ARBA00004141"/>
    </source>
</evidence>
<reference evidence="7" key="1">
    <citation type="submission" date="2020-09" db="EMBL/GenBank/DDBJ databases">
        <title>Pelagicoccus enzymogenes sp. nov. with an EPS production, isolated from marine sediment.</title>
        <authorList>
            <person name="Feng X."/>
        </authorList>
    </citation>
    <scope>NUCLEOTIDE SEQUENCE</scope>
    <source>
        <strain evidence="7">NFK12</strain>
    </source>
</reference>
<comment type="subcellular location">
    <subcellularLocation>
        <location evidence="1">Membrane</location>
        <topology evidence="1">Multi-pass membrane protein</topology>
    </subcellularLocation>
</comment>
<sequence length="296" mass="31084">MQVADLAKLFGLSAVWGASFLFMRVAAPAFGPIPLMLIRVGTALLCFAPFFMRASVRAGLREHAKHLAVVGLLSTAVPFSLIAFATLSLEAGFTSLINATTPLFAASVGAVWLKIPLKRIQVLGLFIGVLGVLILVWGKLSFTAGGAGWAIAAGLLATLSYGISVHYSRRFLTDVPALVTSAGSMVSGTLVLLPLGLALWPEVNPSWLEWGCGVALGVFCTALAYVIFFDVIARTGATNASTVTFMVPGFAILWGALFLGETLSPRVVAGMLVTLAGTAFTLGIVPRFGRRRVKVA</sequence>
<organism evidence="7 8">
    <name type="scientific">Pelagicoccus enzymogenes</name>
    <dbReference type="NCBI Taxonomy" id="2773457"/>
    <lineage>
        <taxon>Bacteria</taxon>
        <taxon>Pseudomonadati</taxon>
        <taxon>Verrucomicrobiota</taxon>
        <taxon>Opitutia</taxon>
        <taxon>Puniceicoccales</taxon>
        <taxon>Pelagicoccaceae</taxon>
        <taxon>Pelagicoccus</taxon>
    </lineage>
</organism>
<dbReference type="GO" id="GO:0016020">
    <property type="term" value="C:membrane"/>
    <property type="evidence" value="ECO:0007669"/>
    <property type="project" value="UniProtKB-SubCell"/>
</dbReference>
<dbReference type="PANTHER" id="PTHR32322">
    <property type="entry name" value="INNER MEMBRANE TRANSPORTER"/>
    <property type="match status" value="1"/>
</dbReference>
<evidence type="ECO:0000313" key="7">
    <source>
        <dbReference type="EMBL" id="MBD5780944.1"/>
    </source>
</evidence>
<dbReference type="InterPro" id="IPR050638">
    <property type="entry name" value="AA-Vitamin_Transporters"/>
</dbReference>
<dbReference type="EMBL" id="JACYFG010000038">
    <property type="protein sequence ID" value="MBD5780944.1"/>
    <property type="molecule type" value="Genomic_DNA"/>
</dbReference>
<evidence type="ECO:0000256" key="3">
    <source>
        <dbReference type="ARBA" id="ARBA00022989"/>
    </source>
</evidence>
<feature type="transmembrane region" description="Helical" evidence="5">
    <location>
        <begin position="66"/>
        <end position="87"/>
    </location>
</feature>
<comment type="caution">
    <text evidence="7">The sequence shown here is derived from an EMBL/GenBank/DDBJ whole genome shotgun (WGS) entry which is preliminary data.</text>
</comment>
<keyword evidence="8" id="KW-1185">Reference proteome</keyword>
<evidence type="ECO:0000313" key="8">
    <source>
        <dbReference type="Proteomes" id="UP000622317"/>
    </source>
</evidence>
<feature type="domain" description="EamA" evidence="6">
    <location>
        <begin position="149"/>
        <end position="282"/>
    </location>
</feature>
<feature type="transmembrane region" description="Helical" evidence="5">
    <location>
        <begin position="9"/>
        <end position="27"/>
    </location>
</feature>
<dbReference type="InterPro" id="IPR000620">
    <property type="entry name" value="EamA_dom"/>
</dbReference>